<reference evidence="1 2" key="1">
    <citation type="journal article" date="2019" name="Int. J. Syst. Evol. Microbiol.">
        <title>Capsulimonas corticalis gen. nov., sp. nov., an aerobic capsulated bacterium, of a novel bacterial order, Capsulimonadales ord. nov., of the class Armatimonadia of the phylum Armatimonadetes.</title>
        <authorList>
            <person name="Li J."/>
            <person name="Kudo C."/>
            <person name="Tonouchi A."/>
        </authorList>
    </citation>
    <scope>NUCLEOTIDE SEQUENCE [LARGE SCALE GENOMIC DNA]</scope>
    <source>
        <strain evidence="1 2">AX-7</strain>
    </source>
</reference>
<dbReference type="OrthoDB" id="5914937at2"/>
<dbReference type="AlphaFoldDB" id="A0A402CYT7"/>
<accession>A0A402CYT7</accession>
<dbReference type="RefSeq" id="WP_119322505.1">
    <property type="nucleotide sequence ID" value="NZ_AP025739.1"/>
</dbReference>
<dbReference type="EMBL" id="AP025739">
    <property type="protein sequence ID" value="BDI29627.1"/>
    <property type="molecule type" value="Genomic_DNA"/>
</dbReference>
<evidence type="ECO:0000313" key="2">
    <source>
        <dbReference type="Proteomes" id="UP000287394"/>
    </source>
</evidence>
<evidence type="ECO:0000313" key="1">
    <source>
        <dbReference type="EMBL" id="BDI29627.1"/>
    </source>
</evidence>
<sequence length="338" mass="36966">MNILPKALLLILCGLPLSTPAMAATLTRTTWQGQDAYRLSDGKTEAIIAPAWGRVMRYGFVGGLNVLWNAEPDPLQGNGYKNRGGAKTWPAPQSEWPLFAGDLYPPHPSWDGAPLAAKAESDHLRLTGPVWEGWGTRLTLDFDWTAVGELKITQTLEKVKGEARRISIWQNTQIAYPDAVFLPMSDRSAYHNGFYWFFGGPAPEYADAATTLSPTLLRLKPVPAKSYKVGVDAPIAALVSVKDGTAFLMRSPIQNVRFSPYPDGADGAGFPACFYNQGGGGGVYDEMELLSPLYLFRKGDRHAQTVRWSLRRLSSPDLETQAAQAEIEALLETPSPSP</sequence>
<gene>
    <name evidence="1" type="ORF">CCAX7_16780</name>
</gene>
<protein>
    <submittedName>
        <fullName evidence="1">Uncharacterized protein</fullName>
    </submittedName>
</protein>
<dbReference type="KEGG" id="ccot:CCAX7_16780"/>
<dbReference type="Proteomes" id="UP000287394">
    <property type="component" value="Chromosome"/>
</dbReference>
<name>A0A402CYT7_9BACT</name>
<proteinExistence type="predicted"/>
<organism evidence="1 2">
    <name type="scientific">Capsulimonas corticalis</name>
    <dbReference type="NCBI Taxonomy" id="2219043"/>
    <lineage>
        <taxon>Bacteria</taxon>
        <taxon>Bacillati</taxon>
        <taxon>Armatimonadota</taxon>
        <taxon>Armatimonadia</taxon>
        <taxon>Capsulimonadales</taxon>
        <taxon>Capsulimonadaceae</taxon>
        <taxon>Capsulimonas</taxon>
    </lineage>
</organism>
<keyword evidence="2" id="KW-1185">Reference proteome</keyword>